<dbReference type="AlphaFoldDB" id="A0A9E2W3J4"/>
<dbReference type="PANTHER" id="PTHR33546:SF1">
    <property type="entry name" value="LARGE, MULTIFUNCTIONAL SECRETED PROTEIN"/>
    <property type="match status" value="1"/>
</dbReference>
<dbReference type="InterPro" id="IPR054539">
    <property type="entry name" value="Beta-prop_PDH"/>
</dbReference>
<name>A0A9E2W3J4_9BACT</name>
<evidence type="ECO:0000313" key="3">
    <source>
        <dbReference type="EMBL" id="MBV4358605.1"/>
    </source>
</evidence>
<sequence>MSIFRQSFYCLMACLLTLSACAGDTTKVATNGPVPDPDNGGIKLPAGFGGQIVADKVGRVRHIFVNSNGDLYAKLEKLKDGKGIVRLRDKNGDGKFDETVGFGNFIGTGMAIKNGYLYASSNTEVFRYKLNEKNEVPDGAQPEKIITGLWDHHQHEAKPFTLDNDGNIYVTIGAPSNCCQVQDRVKGSPGQSPCPILDSAGGVWQFKVDKPNQSYAEGVRYATGLRNVMGLDWNTAVNSLYVTQHGRDQLFQFYPEMYSQKEGAENPSEEMFKVKLGSDCGWPYCYYDYTKKQKVLNPEYGGDRTKAGDCGSKEQSIVQFPGHLAPNDLLFYTGDMFPEKYKNGAFIAFHGSWNRAPEPQAGYFVVFVPFGKDGMPSGNWEVFADGFAGADINKATYRPCGLAQGTDGSLYISDDNQGRIWRITYKK</sequence>
<evidence type="ECO:0000313" key="4">
    <source>
        <dbReference type="Proteomes" id="UP000812270"/>
    </source>
</evidence>
<dbReference type="RefSeq" id="WP_217792316.1">
    <property type="nucleotide sequence ID" value="NZ_JAHSPG010000012.1"/>
</dbReference>
<comment type="caution">
    <text evidence="3">The sequence shown here is derived from an EMBL/GenBank/DDBJ whole genome shotgun (WGS) entry which is preliminary data.</text>
</comment>
<keyword evidence="1" id="KW-0732">Signal</keyword>
<protein>
    <submittedName>
        <fullName evidence="3">PQQ-dependent sugar dehydrogenase</fullName>
    </submittedName>
</protein>
<accession>A0A9E2W3J4</accession>
<dbReference type="PROSITE" id="PS51257">
    <property type="entry name" value="PROKAR_LIPOPROTEIN"/>
    <property type="match status" value="1"/>
</dbReference>
<feature type="domain" description="Pyrroloquinoline quinone-dependent pyranose dehydrogenase beta-propeller" evidence="2">
    <location>
        <begin position="43"/>
        <end position="425"/>
    </location>
</feature>
<evidence type="ECO:0000256" key="1">
    <source>
        <dbReference type="SAM" id="SignalP"/>
    </source>
</evidence>
<dbReference type="Proteomes" id="UP000812270">
    <property type="component" value="Unassembled WGS sequence"/>
</dbReference>
<gene>
    <name evidence="3" type="ORF">KTO63_15680</name>
</gene>
<keyword evidence="4" id="KW-1185">Reference proteome</keyword>
<feature type="chain" id="PRO_5039468921" evidence="1">
    <location>
        <begin position="23"/>
        <end position="427"/>
    </location>
</feature>
<organism evidence="3 4">
    <name type="scientific">Pinibacter aurantiacus</name>
    <dbReference type="NCBI Taxonomy" id="2851599"/>
    <lineage>
        <taxon>Bacteria</taxon>
        <taxon>Pseudomonadati</taxon>
        <taxon>Bacteroidota</taxon>
        <taxon>Chitinophagia</taxon>
        <taxon>Chitinophagales</taxon>
        <taxon>Chitinophagaceae</taxon>
        <taxon>Pinibacter</taxon>
    </lineage>
</organism>
<dbReference type="PANTHER" id="PTHR33546">
    <property type="entry name" value="LARGE, MULTIFUNCTIONAL SECRETED PROTEIN-RELATED"/>
    <property type="match status" value="1"/>
</dbReference>
<dbReference type="EMBL" id="JAHSPG010000012">
    <property type="protein sequence ID" value="MBV4358605.1"/>
    <property type="molecule type" value="Genomic_DNA"/>
</dbReference>
<dbReference type="Pfam" id="PF22807">
    <property type="entry name" value="TrAA12"/>
    <property type="match status" value="1"/>
</dbReference>
<proteinExistence type="predicted"/>
<feature type="signal peptide" evidence="1">
    <location>
        <begin position="1"/>
        <end position="22"/>
    </location>
</feature>
<reference evidence="3" key="1">
    <citation type="submission" date="2021-06" db="EMBL/GenBank/DDBJ databases">
        <authorList>
            <person name="Huq M.A."/>
        </authorList>
    </citation>
    <scope>NUCLEOTIDE SEQUENCE</scope>
    <source>
        <strain evidence="3">MAH-26</strain>
    </source>
</reference>
<evidence type="ECO:0000259" key="2">
    <source>
        <dbReference type="Pfam" id="PF22807"/>
    </source>
</evidence>